<name>A0A0R1ZMA2_9LACO</name>
<dbReference type="Proteomes" id="UP000051291">
    <property type="component" value="Unassembled WGS sequence"/>
</dbReference>
<gene>
    <name evidence="1" type="ORF">FC64_GL001265</name>
</gene>
<dbReference type="PATRIC" id="fig|1423820.4.peg.1291"/>
<evidence type="ECO:0000313" key="1">
    <source>
        <dbReference type="EMBL" id="KRM52067.1"/>
    </source>
</evidence>
<evidence type="ECO:0000313" key="2">
    <source>
        <dbReference type="Proteomes" id="UP000051291"/>
    </source>
</evidence>
<dbReference type="EMBL" id="AYYZ01000029">
    <property type="protein sequence ID" value="KRM52067.1"/>
    <property type="molecule type" value="Genomic_DNA"/>
</dbReference>
<proteinExistence type="predicted"/>
<sequence length="76" mass="8702">MNLDSVFVLKSKEKGYVSSVSGEEGHEKVTYSDFWMDAKPFMDFDGDKDDSWYPVQLANRLGLKIVKITATEDDFE</sequence>
<dbReference type="RefSeq" id="WP_057907081.1">
    <property type="nucleotide sequence ID" value="NZ_AYYZ01000029.1"/>
</dbReference>
<comment type="caution">
    <text evidence="1">The sequence shown here is derived from an EMBL/GenBank/DDBJ whole genome shotgun (WGS) entry which is preliminary data.</text>
</comment>
<organism evidence="1 2">
    <name type="scientific">Ligilactobacillus araffinosus DSM 20653</name>
    <dbReference type="NCBI Taxonomy" id="1423820"/>
    <lineage>
        <taxon>Bacteria</taxon>
        <taxon>Bacillati</taxon>
        <taxon>Bacillota</taxon>
        <taxon>Bacilli</taxon>
        <taxon>Lactobacillales</taxon>
        <taxon>Lactobacillaceae</taxon>
        <taxon>Ligilactobacillus</taxon>
    </lineage>
</organism>
<keyword evidence="2" id="KW-1185">Reference proteome</keyword>
<reference evidence="1 2" key="1">
    <citation type="journal article" date="2015" name="Genome Announc.">
        <title>Expanding the biotechnology potential of lactobacilli through comparative genomics of 213 strains and associated genera.</title>
        <authorList>
            <person name="Sun Z."/>
            <person name="Harris H.M."/>
            <person name="McCann A."/>
            <person name="Guo C."/>
            <person name="Argimon S."/>
            <person name="Zhang W."/>
            <person name="Yang X."/>
            <person name="Jeffery I.B."/>
            <person name="Cooney J.C."/>
            <person name="Kagawa T.F."/>
            <person name="Liu W."/>
            <person name="Song Y."/>
            <person name="Salvetti E."/>
            <person name="Wrobel A."/>
            <person name="Rasinkangas P."/>
            <person name="Parkhill J."/>
            <person name="Rea M.C."/>
            <person name="O'Sullivan O."/>
            <person name="Ritari J."/>
            <person name="Douillard F.P."/>
            <person name="Paul Ross R."/>
            <person name="Yang R."/>
            <person name="Briner A.E."/>
            <person name="Felis G.E."/>
            <person name="de Vos W.M."/>
            <person name="Barrangou R."/>
            <person name="Klaenhammer T.R."/>
            <person name="Caufield P.W."/>
            <person name="Cui Y."/>
            <person name="Zhang H."/>
            <person name="O'Toole P.W."/>
        </authorList>
    </citation>
    <scope>NUCLEOTIDE SEQUENCE [LARGE SCALE GENOMIC DNA]</scope>
    <source>
        <strain evidence="1 2">DSM 20653</strain>
    </source>
</reference>
<accession>A0A0R1ZMA2</accession>
<protein>
    <submittedName>
        <fullName evidence="1">Uncharacterized protein</fullName>
    </submittedName>
</protein>
<dbReference type="STRING" id="1423820.FC64_GL001265"/>
<dbReference type="AlphaFoldDB" id="A0A0R1ZMA2"/>